<name>A0A8J2KPG9_9HEXA</name>
<dbReference type="EMBL" id="CAJVCH010416326">
    <property type="protein sequence ID" value="CAG7818270.1"/>
    <property type="molecule type" value="Genomic_DNA"/>
</dbReference>
<sequence length="89" mass="10105">MRRVECLHPAKMSANCMMGKDFMEASVGSKTLWDKQKSIFGRKYSLRLTTADSTTRLIRLCFYVKVNLLRKGETSSLAMTVINSSPMVH</sequence>
<comment type="caution">
    <text evidence="1">The sequence shown here is derived from an EMBL/GenBank/DDBJ whole genome shotgun (WGS) entry which is preliminary data.</text>
</comment>
<proteinExistence type="predicted"/>
<dbReference type="AlphaFoldDB" id="A0A8J2KPG9"/>
<accession>A0A8J2KPG9</accession>
<dbReference type="Proteomes" id="UP000708208">
    <property type="component" value="Unassembled WGS sequence"/>
</dbReference>
<organism evidence="1 2">
    <name type="scientific">Allacma fusca</name>
    <dbReference type="NCBI Taxonomy" id="39272"/>
    <lineage>
        <taxon>Eukaryota</taxon>
        <taxon>Metazoa</taxon>
        <taxon>Ecdysozoa</taxon>
        <taxon>Arthropoda</taxon>
        <taxon>Hexapoda</taxon>
        <taxon>Collembola</taxon>
        <taxon>Symphypleona</taxon>
        <taxon>Sminthuridae</taxon>
        <taxon>Allacma</taxon>
    </lineage>
</organism>
<gene>
    <name evidence="1" type="ORF">AFUS01_LOCUS28784</name>
</gene>
<reference evidence="1" key="1">
    <citation type="submission" date="2021-06" db="EMBL/GenBank/DDBJ databases">
        <authorList>
            <person name="Hodson N. C."/>
            <person name="Mongue J. A."/>
            <person name="Jaron S. K."/>
        </authorList>
    </citation>
    <scope>NUCLEOTIDE SEQUENCE</scope>
</reference>
<keyword evidence="2" id="KW-1185">Reference proteome</keyword>
<evidence type="ECO:0000313" key="1">
    <source>
        <dbReference type="EMBL" id="CAG7818270.1"/>
    </source>
</evidence>
<protein>
    <submittedName>
        <fullName evidence="1">Uncharacterized protein</fullName>
    </submittedName>
</protein>
<evidence type="ECO:0000313" key="2">
    <source>
        <dbReference type="Proteomes" id="UP000708208"/>
    </source>
</evidence>